<dbReference type="SFLD" id="SFLDS00029">
    <property type="entry name" value="Radical_SAM"/>
    <property type="match status" value="1"/>
</dbReference>
<evidence type="ECO:0000256" key="3">
    <source>
        <dbReference type="ARBA" id="ARBA00022723"/>
    </source>
</evidence>
<dbReference type="AlphaFoldDB" id="A0A2H0Y1U4"/>
<dbReference type="GO" id="GO:0005829">
    <property type="term" value="C:cytosol"/>
    <property type="evidence" value="ECO:0007669"/>
    <property type="project" value="TreeGrafter"/>
</dbReference>
<dbReference type="GO" id="GO:0046872">
    <property type="term" value="F:metal ion binding"/>
    <property type="evidence" value="ECO:0007669"/>
    <property type="project" value="UniProtKB-KW"/>
</dbReference>
<dbReference type="PANTHER" id="PTHR43409">
    <property type="entry name" value="ANAEROBIC MAGNESIUM-PROTOPORPHYRIN IX MONOMETHYL ESTER CYCLASE-RELATED"/>
    <property type="match status" value="1"/>
</dbReference>
<keyword evidence="4" id="KW-0408">Iron</keyword>
<name>A0A2H0Y1U4_UNCSA</name>
<dbReference type="GO" id="GO:0003824">
    <property type="term" value="F:catalytic activity"/>
    <property type="evidence" value="ECO:0007669"/>
    <property type="project" value="InterPro"/>
</dbReference>
<dbReference type="GO" id="GO:0051536">
    <property type="term" value="F:iron-sulfur cluster binding"/>
    <property type="evidence" value="ECO:0007669"/>
    <property type="project" value="UniProtKB-KW"/>
</dbReference>
<evidence type="ECO:0000256" key="1">
    <source>
        <dbReference type="ARBA" id="ARBA00001966"/>
    </source>
</evidence>
<dbReference type="InterPro" id="IPR051198">
    <property type="entry name" value="BchE-like"/>
</dbReference>
<evidence type="ECO:0000313" key="7">
    <source>
        <dbReference type="Proteomes" id="UP000231343"/>
    </source>
</evidence>
<evidence type="ECO:0008006" key="8">
    <source>
        <dbReference type="Google" id="ProtNLM"/>
    </source>
</evidence>
<protein>
    <recommendedName>
        <fullName evidence="8">Radical SAM protein</fullName>
    </recommendedName>
</protein>
<evidence type="ECO:0000313" key="6">
    <source>
        <dbReference type="EMBL" id="PIS31707.1"/>
    </source>
</evidence>
<dbReference type="Proteomes" id="UP000231343">
    <property type="component" value="Unassembled WGS sequence"/>
</dbReference>
<comment type="caution">
    <text evidence="6">The sequence shown here is derived from an EMBL/GenBank/DDBJ whole genome shotgun (WGS) entry which is preliminary data.</text>
</comment>
<keyword evidence="5" id="KW-0411">Iron-sulfur</keyword>
<gene>
    <name evidence="6" type="ORF">COT42_00335</name>
</gene>
<comment type="cofactor">
    <cofactor evidence="1">
        <name>[4Fe-4S] cluster</name>
        <dbReference type="ChEBI" id="CHEBI:49883"/>
    </cofactor>
</comment>
<reference evidence="6 7" key="1">
    <citation type="submission" date="2017-09" db="EMBL/GenBank/DDBJ databases">
        <title>Depth-based differentiation of microbial function through sediment-hosted aquifers and enrichment of novel symbionts in the deep terrestrial subsurface.</title>
        <authorList>
            <person name="Probst A.J."/>
            <person name="Ladd B."/>
            <person name="Jarett J.K."/>
            <person name="Geller-Mcgrath D.E."/>
            <person name="Sieber C.M."/>
            <person name="Emerson J.B."/>
            <person name="Anantharaman K."/>
            <person name="Thomas B.C."/>
            <person name="Malmstrom R."/>
            <person name="Stieglmeier M."/>
            <person name="Klingl A."/>
            <person name="Woyke T."/>
            <person name="Ryan C.M."/>
            <person name="Banfield J.F."/>
        </authorList>
    </citation>
    <scope>NUCLEOTIDE SEQUENCE [LARGE SCALE GENOMIC DNA]</scope>
    <source>
        <strain evidence="6">CG08_land_8_20_14_0_20_45_16</strain>
    </source>
</reference>
<dbReference type="InterPro" id="IPR058240">
    <property type="entry name" value="rSAM_sf"/>
</dbReference>
<accession>A0A2H0Y1U4</accession>
<organism evidence="6 7">
    <name type="scientific">Candidatus Saganbacteria bacterium CG08_land_8_20_14_0_20_45_16</name>
    <dbReference type="NCBI Taxonomy" id="2014293"/>
    <lineage>
        <taxon>Bacteria</taxon>
        <taxon>Bacillati</taxon>
        <taxon>Saganbacteria</taxon>
    </lineage>
</organism>
<keyword evidence="2" id="KW-0949">S-adenosyl-L-methionine</keyword>
<proteinExistence type="predicted"/>
<evidence type="ECO:0000256" key="4">
    <source>
        <dbReference type="ARBA" id="ARBA00023004"/>
    </source>
</evidence>
<dbReference type="Gene3D" id="3.40.50.280">
    <property type="entry name" value="Cobalamin-binding domain"/>
    <property type="match status" value="1"/>
</dbReference>
<evidence type="ECO:0000256" key="2">
    <source>
        <dbReference type="ARBA" id="ARBA00022691"/>
    </source>
</evidence>
<dbReference type="PANTHER" id="PTHR43409:SF7">
    <property type="entry name" value="BLL1977 PROTEIN"/>
    <property type="match status" value="1"/>
</dbReference>
<sequence>MPIKIAFFDPYSPQNSQYDGKAKPPYRFLGMASQARARGAKTFIVEKGSGNIFQAIRAIEAFQPNVVGISTYFNDSCHRQALEVAAAFRGRAKIVVGGYDATTNPLVIEEFQPDYLVEGEGELPIEAMVEANFDPEKINPETARITKAGRTYIVEAQQAFDLNLLPLAHETMDSYNTRRKYQEVVINIARGCVGQCTFCPGGKQKVAYMSASKVIEHIRSWLPFIYPNSIIDLMAPDFTTSPNRANEIIRAINQQPDLQGKRYFFSVRGDTIAGALAKVFDDGTIALAEWENFLNHNRVEIEIGFETNDPQRLVKGHFNKINHPENNLGHLETLLQLAQKTGTKVGIDLISFDPLTSVEQVADDYALLNRLTEEYSDATYIFPDAIFRELKPYPGTLAVTIFGKNGFILTPHVKSIPLQPYEDHRSKALLDTLRGEADFFGIQPRLPLSTTLARIIALADFFCRSNANGQVDASFFVNHLRENPPQA</sequence>
<keyword evidence="3" id="KW-0479">Metal-binding</keyword>
<dbReference type="InterPro" id="IPR007197">
    <property type="entry name" value="rSAM"/>
</dbReference>
<dbReference type="SUPFAM" id="SSF102114">
    <property type="entry name" value="Radical SAM enzymes"/>
    <property type="match status" value="1"/>
</dbReference>
<evidence type="ECO:0000256" key="5">
    <source>
        <dbReference type="ARBA" id="ARBA00023014"/>
    </source>
</evidence>
<dbReference type="SFLD" id="SFLDG01082">
    <property type="entry name" value="B12-binding_domain_containing"/>
    <property type="match status" value="1"/>
</dbReference>
<dbReference type="EMBL" id="PEYM01000004">
    <property type="protein sequence ID" value="PIS31707.1"/>
    <property type="molecule type" value="Genomic_DNA"/>
</dbReference>